<feature type="non-terminal residue" evidence="2">
    <location>
        <position position="1"/>
    </location>
</feature>
<dbReference type="AlphaFoldDB" id="A0AAW2N6R3"/>
<evidence type="ECO:0000313" key="2">
    <source>
        <dbReference type="EMBL" id="KAL0339217.1"/>
    </source>
</evidence>
<sequence>RASGQFFPAISASFAGGPPPLSSPPHDEQLPHTRILHGHPFRHGLFFGRFASQSSNPSTQLSDSPADSANSTQLVLLLQSTIQPPTESPSAPIQPIRPAPAPQRTSAEVASSLPSQNHRTLLPEDLRKSFLANSHPRPLGVKSEYNGVHTLSFTDEATHPLASHLRFAIVGKFSHGAPPYRLMHKLVAGFGIQREASHFE</sequence>
<reference evidence="2" key="2">
    <citation type="journal article" date="2024" name="Plant">
        <title>Genomic evolution and insights into agronomic trait innovations of Sesamum species.</title>
        <authorList>
            <person name="Miao H."/>
            <person name="Wang L."/>
            <person name="Qu L."/>
            <person name="Liu H."/>
            <person name="Sun Y."/>
            <person name="Le M."/>
            <person name="Wang Q."/>
            <person name="Wei S."/>
            <person name="Zheng Y."/>
            <person name="Lin W."/>
            <person name="Duan Y."/>
            <person name="Cao H."/>
            <person name="Xiong S."/>
            <person name="Wang X."/>
            <person name="Wei L."/>
            <person name="Li C."/>
            <person name="Ma Q."/>
            <person name="Ju M."/>
            <person name="Zhao R."/>
            <person name="Li G."/>
            <person name="Mu C."/>
            <person name="Tian Q."/>
            <person name="Mei H."/>
            <person name="Zhang T."/>
            <person name="Gao T."/>
            <person name="Zhang H."/>
        </authorList>
    </citation>
    <scope>NUCLEOTIDE SEQUENCE</scope>
    <source>
        <strain evidence="2">G01</strain>
    </source>
</reference>
<reference evidence="2" key="1">
    <citation type="submission" date="2020-06" db="EMBL/GenBank/DDBJ databases">
        <authorList>
            <person name="Li T."/>
            <person name="Hu X."/>
            <person name="Zhang T."/>
            <person name="Song X."/>
            <person name="Zhang H."/>
            <person name="Dai N."/>
            <person name="Sheng W."/>
            <person name="Hou X."/>
            <person name="Wei L."/>
        </authorList>
    </citation>
    <scope>NUCLEOTIDE SEQUENCE</scope>
    <source>
        <strain evidence="2">G01</strain>
        <tissue evidence="2">Leaf</tissue>
    </source>
</reference>
<accession>A0AAW2N6R3</accession>
<comment type="caution">
    <text evidence="2">The sequence shown here is derived from an EMBL/GenBank/DDBJ whole genome shotgun (WGS) entry which is preliminary data.</text>
</comment>
<name>A0AAW2N6R3_9LAMI</name>
<gene>
    <name evidence="2" type="ORF">Sangu_1443800</name>
</gene>
<evidence type="ECO:0000256" key="1">
    <source>
        <dbReference type="SAM" id="MobiDB-lite"/>
    </source>
</evidence>
<organism evidence="2">
    <name type="scientific">Sesamum angustifolium</name>
    <dbReference type="NCBI Taxonomy" id="2727405"/>
    <lineage>
        <taxon>Eukaryota</taxon>
        <taxon>Viridiplantae</taxon>
        <taxon>Streptophyta</taxon>
        <taxon>Embryophyta</taxon>
        <taxon>Tracheophyta</taxon>
        <taxon>Spermatophyta</taxon>
        <taxon>Magnoliopsida</taxon>
        <taxon>eudicotyledons</taxon>
        <taxon>Gunneridae</taxon>
        <taxon>Pentapetalae</taxon>
        <taxon>asterids</taxon>
        <taxon>lamiids</taxon>
        <taxon>Lamiales</taxon>
        <taxon>Pedaliaceae</taxon>
        <taxon>Sesamum</taxon>
    </lineage>
</organism>
<dbReference type="EMBL" id="JACGWK010000008">
    <property type="protein sequence ID" value="KAL0339217.1"/>
    <property type="molecule type" value="Genomic_DNA"/>
</dbReference>
<protein>
    <submittedName>
        <fullName evidence="2">Uncharacterized protein</fullName>
    </submittedName>
</protein>
<proteinExistence type="predicted"/>
<feature type="region of interest" description="Disordered" evidence="1">
    <location>
        <begin position="83"/>
        <end position="105"/>
    </location>
</feature>
<feature type="region of interest" description="Disordered" evidence="1">
    <location>
        <begin position="11"/>
        <end position="30"/>
    </location>
</feature>